<comment type="caution">
    <text evidence="2">The sequence shown here is derived from an EMBL/GenBank/DDBJ whole genome shotgun (WGS) entry which is preliminary data.</text>
</comment>
<feature type="compositionally biased region" description="Pro residues" evidence="1">
    <location>
        <begin position="107"/>
        <end position="117"/>
    </location>
</feature>
<name>A0A4Y7SK10_COPMI</name>
<keyword evidence="3" id="KW-1185">Reference proteome</keyword>
<sequence length="199" mass="21269">MDIKQKHEEAGVTPKQRKWKFMEFIKVGSSLGEAAEQGGASWGSGSLDNDQRAILVEETSDFGVISHAIVEDEGFPSIEEDNDLPTMLELVAAHSRVPIAPATSSSPTPPTATPGVPPHQHANAKVLILLASLFIYPATDNTTPWEGVDLYWKGGLEMLRNEESLHETLTTALMTGQGLDDSMDAEIWTEGGGGGDGAV</sequence>
<organism evidence="2 3">
    <name type="scientific">Coprinellus micaceus</name>
    <name type="common">Glistening ink-cap mushroom</name>
    <name type="synonym">Coprinus micaceus</name>
    <dbReference type="NCBI Taxonomy" id="71717"/>
    <lineage>
        <taxon>Eukaryota</taxon>
        <taxon>Fungi</taxon>
        <taxon>Dikarya</taxon>
        <taxon>Basidiomycota</taxon>
        <taxon>Agaricomycotina</taxon>
        <taxon>Agaricomycetes</taxon>
        <taxon>Agaricomycetidae</taxon>
        <taxon>Agaricales</taxon>
        <taxon>Agaricineae</taxon>
        <taxon>Psathyrellaceae</taxon>
        <taxon>Coprinellus</taxon>
    </lineage>
</organism>
<dbReference type="Proteomes" id="UP000298030">
    <property type="component" value="Unassembled WGS sequence"/>
</dbReference>
<evidence type="ECO:0000313" key="2">
    <source>
        <dbReference type="EMBL" id="TEB22220.1"/>
    </source>
</evidence>
<proteinExistence type="predicted"/>
<gene>
    <name evidence="2" type="ORF">FA13DRAFT_1799090</name>
</gene>
<feature type="region of interest" description="Disordered" evidence="1">
    <location>
        <begin position="100"/>
        <end position="119"/>
    </location>
</feature>
<evidence type="ECO:0000256" key="1">
    <source>
        <dbReference type="SAM" id="MobiDB-lite"/>
    </source>
</evidence>
<dbReference type="EMBL" id="QPFP01000095">
    <property type="protein sequence ID" value="TEB22220.1"/>
    <property type="molecule type" value="Genomic_DNA"/>
</dbReference>
<protein>
    <submittedName>
        <fullName evidence="2">Uncharacterized protein</fullName>
    </submittedName>
</protein>
<dbReference type="AlphaFoldDB" id="A0A4Y7SK10"/>
<reference evidence="2 3" key="1">
    <citation type="journal article" date="2019" name="Nat. Ecol. Evol.">
        <title>Megaphylogeny resolves global patterns of mushroom evolution.</title>
        <authorList>
            <person name="Varga T."/>
            <person name="Krizsan K."/>
            <person name="Foldi C."/>
            <person name="Dima B."/>
            <person name="Sanchez-Garcia M."/>
            <person name="Sanchez-Ramirez S."/>
            <person name="Szollosi G.J."/>
            <person name="Szarkandi J.G."/>
            <person name="Papp V."/>
            <person name="Albert L."/>
            <person name="Andreopoulos W."/>
            <person name="Angelini C."/>
            <person name="Antonin V."/>
            <person name="Barry K.W."/>
            <person name="Bougher N.L."/>
            <person name="Buchanan P."/>
            <person name="Buyck B."/>
            <person name="Bense V."/>
            <person name="Catcheside P."/>
            <person name="Chovatia M."/>
            <person name="Cooper J."/>
            <person name="Damon W."/>
            <person name="Desjardin D."/>
            <person name="Finy P."/>
            <person name="Geml J."/>
            <person name="Haridas S."/>
            <person name="Hughes K."/>
            <person name="Justo A."/>
            <person name="Karasinski D."/>
            <person name="Kautmanova I."/>
            <person name="Kiss B."/>
            <person name="Kocsube S."/>
            <person name="Kotiranta H."/>
            <person name="LaButti K.M."/>
            <person name="Lechner B.E."/>
            <person name="Liimatainen K."/>
            <person name="Lipzen A."/>
            <person name="Lukacs Z."/>
            <person name="Mihaltcheva S."/>
            <person name="Morgado L.N."/>
            <person name="Niskanen T."/>
            <person name="Noordeloos M.E."/>
            <person name="Ohm R.A."/>
            <person name="Ortiz-Santana B."/>
            <person name="Ovrebo C."/>
            <person name="Racz N."/>
            <person name="Riley R."/>
            <person name="Savchenko A."/>
            <person name="Shiryaev A."/>
            <person name="Soop K."/>
            <person name="Spirin V."/>
            <person name="Szebenyi C."/>
            <person name="Tomsovsky M."/>
            <person name="Tulloss R.E."/>
            <person name="Uehling J."/>
            <person name="Grigoriev I.V."/>
            <person name="Vagvolgyi C."/>
            <person name="Papp T."/>
            <person name="Martin F.M."/>
            <person name="Miettinen O."/>
            <person name="Hibbett D.S."/>
            <person name="Nagy L.G."/>
        </authorList>
    </citation>
    <scope>NUCLEOTIDE SEQUENCE [LARGE SCALE GENOMIC DNA]</scope>
    <source>
        <strain evidence="2 3">FP101781</strain>
    </source>
</reference>
<accession>A0A4Y7SK10</accession>
<evidence type="ECO:0000313" key="3">
    <source>
        <dbReference type="Proteomes" id="UP000298030"/>
    </source>
</evidence>